<proteinExistence type="predicted"/>
<organism evidence="4 5">
    <name type="scientific">Astyanax mexicanus</name>
    <name type="common">Blind cave fish</name>
    <name type="synonym">Astyanax fasciatus mexicanus</name>
    <dbReference type="NCBI Taxonomy" id="7994"/>
    <lineage>
        <taxon>Eukaryota</taxon>
        <taxon>Metazoa</taxon>
        <taxon>Chordata</taxon>
        <taxon>Craniata</taxon>
        <taxon>Vertebrata</taxon>
        <taxon>Euteleostomi</taxon>
        <taxon>Actinopterygii</taxon>
        <taxon>Neopterygii</taxon>
        <taxon>Teleostei</taxon>
        <taxon>Ostariophysi</taxon>
        <taxon>Characiformes</taxon>
        <taxon>Characoidei</taxon>
        <taxon>Acestrorhamphidae</taxon>
        <taxon>Acestrorhamphinae</taxon>
        <taxon>Astyanax</taxon>
    </lineage>
</organism>
<protein>
    <recommendedName>
        <fullName evidence="3">UMOD/GP2/OIT3-like D8C domain-containing protein</fullName>
    </recommendedName>
</protein>
<evidence type="ECO:0000256" key="2">
    <source>
        <dbReference type="ARBA" id="ARBA00023157"/>
    </source>
</evidence>
<dbReference type="Proteomes" id="UP000018467">
    <property type="component" value="Unassembled WGS sequence"/>
</dbReference>
<reference evidence="4" key="3">
    <citation type="submission" date="2025-08" db="UniProtKB">
        <authorList>
            <consortium name="Ensembl"/>
        </authorList>
    </citation>
    <scope>IDENTIFICATION</scope>
</reference>
<dbReference type="AlphaFoldDB" id="A0A3B1JJE6"/>
<dbReference type="Pfam" id="PF23283">
    <property type="entry name" value="D8C_UMOD"/>
    <property type="match status" value="1"/>
</dbReference>
<dbReference type="PANTHER" id="PTHR36191">
    <property type="entry name" value="ENDO/EXONUCLEASE/PHOSPHATASE DOMAIN-CONTAINING PROTEIN-RELATED"/>
    <property type="match status" value="1"/>
</dbReference>
<dbReference type="GeneTree" id="ENSGT00940000156038"/>
<dbReference type="Bgee" id="ENSAMXG00000031281">
    <property type="expression patterns" value="Expressed in olfactory epithelium and 2 other cell types or tissues"/>
</dbReference>
<evidence type="ECO:0000313" key="4">
    <source>
        <dbReference type="Ensembl" id="ENSAMXP00000041970.1"/>
    </source>
</evidence>
<reference evidence="5" key="2">
    <citation type="journal article" date="2014" name="Nat. Commun.">
        <title>The cavefish genome reveals candidate genes for eye loss.</title>
        <authorList>
            <person name="McGaugh S.E."/>
            <person name="Gross J.B."/>
            <person name="Aken B."/>
            <person name="Blin M."/>
            <person name="Borowsky R."/>
            <person name="Chalopin D."/>
            <person name="Hinaux H."/>
            <person name="Jeffery W.R."/>
            <person name="Keene A."/>
            <person name="Ma L."/>
            <person name="Minx P."/>
            <person name="Murphy D."/>
            <person name="O'Quin K.E."/>
            <person name="Retaux S."/>
            <person name="Rohner N."/>
            <person name="Searle S.M."/>
            <person name="Stahl B.A."/>
            <person name="Tabin C."/>
            <person name="Volff J.N."/>
            <person name="Yoshizawa M."/>
            <person name="Warren W.C."/>
        </authorList>
    </citation>
    <scope>NUCLEOTIDE SEQUENCE [LARGE SCALE GENOMIC DNA]</scope>
    <source>
        <strain evidence="5">female</strain>
    </source>
</reference>
<evidence type="ECO:0000259" key="3">
    <source>
        <dbReference type="Pfam" id="PF23283"/>
    </source>
</evidence>
<sequence length="166" mass="18847">MLVISEIISISTANFTTEYSFDPCENYTTLNDEWRTTQNYYGYNNHDDTLVEWSGWYRLYLHGSSAQLPEWCSNYMACGGYTPLLLSGSHPRLQDGIVTREIYGSSGNQCKYYRSNSIQVKACPGQYYVYELVTPNVSIPIPTYCTGNISSFLFSGIFSICSFTVI</sequence>
<accession>A0A3B1JJE6</accession>
<name>A0A3B1JJE6_ASTMX</name>
<keyword evidence="1" id="KW-0732">Signal</keyword>
<keyword evidence="2" id="KW-1015">Disulfide bond</keyword>
<dbReference type="InterPro" id="IPR057774">
    <property type="entry name" value="D8C_UMOD/GP2/OIT3-like"/>
</dbReference>
<dbReference type="InParanoid" id="A0A3B1JJE6"/>
<evidence type="ECO:0000256" key="1">
    <source>
        <dbReference type="ARBA" id="ARBA00022729"/>
    </source>
</evidence>
<feature type="domain" description="UMOD/GP2/OIT3-like D8C" evidence="3">
    <location>
        <begin position="57"/>
        <end position="137"/>
    </location>
</feature>
<reference evidence="5" key="1">
    <citation type="submission" date="2013-03" db="EMBL/GenBank/DDBJ databases">
        <authorList>
            <person name="Jeffery W."/>
            <person name="Warren W."/>
            <person name="Wilson R.K."/>
        </authorList>
    </citation>
    <scope>NUCLEOTIDE SEQUENCE</scope>
    <source>
        <strain evidence="5">female</strain>
    </source>
</reference>
<dbReference type="PANTHER" id="PTHR36191:SF4">
    <property type="entry name" value="VWFD DOMAIN-CONTAINING PROTEIN"/>
    <property type="match status" value="1"/>
</dbReference>
<keyword evidence="5" id="KW-1185">Reference proteome</keyword>
<reference evidence="4" key="4">
    <citation type="submission" date="2025-09" db="UniProtKB">
        <authorList>
            <consortium name="Ensembl"/>
        </authorList>
    </citation>
    <scope>IDENTIFICATION</scope>
</reference>
<evidence type="ECO:0000313" key="5">
    <source>
        <dbReference type="Proteomes" id="UP000018467"/>
    </source>
</evidence>
<dbReference type="Ensembl" id="ENSAMXT00000036428.1">
    <property type="protein sequence ID" value="ENSAMXP00000041970.1"/>
    <property type="gene ID" value="ENSAMXG00000031281.1"/>
</dbReference>